<dbReference type="PANTHER" id="PTHR21497:SF26">
    <property type="entry name" value="E3 UBIQUITIN-PROTEIN LIGASE UBR1"/>
    <property type="match status" value="1"/>
</dbReference>
<keyword evidence="14" id="KW-1185">Reference proteome</keyword>
<dbReference type="EC" id="2.3.2.27" evidence="10"/>
<comment type="similarity">
    <text evidence="8 10">Belongs to the E3 ubiquitin-protein ligase UBR1-like family.</text>
</comment>
<evidence type="ECO:0000256" key="4">
    <source>
        <dbReference type="ARBA" id="ARBA00022723"/>
    </source>
</evidence>
<evidence type="ECO:0000256" key="2">
    <source>
        <dbReference type="ARBA" id="ARBA00004906"/>
    </source>
</evidence>
<dbReference type="CDD" id="cd19672">
    <property type="entry name" value="UBR-box_UBR1_like"/>
    <property type="match status" value="1"/>
</dbReference>
<evidence type="ECO:0000256" key="11">
    <source>
        <dbReference type="SAM" id="MobiDB-lite"/>
    </source>
</evidence>
<evidence type="ECO:0000256" key="8">
    <source>
        <dbReference type="ARBA" id="ARBA00046341"/>
    </source>
</evidence>
<sequence>MNPKDLENFLRKFPSTKKSWIERENDSDDDDDFDEFRRVILILFYAATNEGAHIKEIFPMITNSEIDDLKGYNLYCSHSKTSFYLRAKNEKYTHPANKVCARAFQKGEPVYRCEQCGFDDTCVLCMYCFNKKDHVDHDVTMYRSQGSNGGICDCGDPEAFVNELNCSCQTSSIISENDSEGMSKDFHDALYNTIKVVLDYILNVTNFSTEMIPYIHDAAKGSTDKTNNLANYAASIYKDDDAPDTIDTWFLILWNDEYHDWKQTERVIMEALLVSPEEANKIATEVDAKGRKIVLSGVTCTELFKAQSILESEGLVTTITRSSRFAKENLIPYLILWLKNITESSSRNGFREASKAIICDLLLQPNIEFTTTFPIDQLGYNDKIKNICYENGLLVDNEFPNCGLTQVKHEFLNGPEKKFRHSAVDDILETSISNDPKNVAKSRIQLLMLFEMRFPHDVRKMLPNFLSTVLVADSSKKAIFCQQLIQVYPNLLTGLGLADREDHLNFLNDITTQIFTCPASVQQIHQPTSSRPNGGLGNVLGPLISVIEEFSSKHSEILGFRNFIQEAGNPSVVRPIKRAIVRGIRDISHLVDKISVDANLVFSENNMIMLMIFLRYFQGYWPVTRKYGEHVEHEIMDFVIHAEYSIPILTIVKHVASYIAEDPKLSAQTAQLILNDSLQATIPMKSPGVADFRVSRDPVGFINPINSLLSFLVQYQGFDTFEQNFSQLTKPFMYVSDFSLRSLVLASQVKIGFWVRNGISVSRQTSLYTDNLMNDLTYFRDFHMQQVAAIIDDPRNTLFNFLDRWELLDWFSNEVTHDQTIYDDRFNSICEEFIIFIYNLITDRSYFQTMSSEERTNQRTRTSICYKLSNEPRAYSKLKGDVETEMSHNPDFDKILHECADYSPPTGLTDSGMYRLKPEIFLKLDPLSLYLDSNEFSSVSESLITQISKQKKVKEHEVVLFPNITFSDNSTVNENIGRFSKTKEFTKLVYKLFQVAIDTNDETYVSQLLHLVHAILLDEEAIGDVNHLSEQFVNIPVCNLLLTLVESTMSKNVVTKSEYLLSQLMSKDNRIVESLIDCFGQEHVDAYIQKQTGASESEADKKKRQAEERRKKVMKKFAKQRENFLAQNQELGETMQAEKQNEVSLRTCVYCGEVESIENMFGLFTTGISNKLWKLPPGQSYSSHLRVCFQDWDDQKLRSSNNEFGKGYIDSENFEIGPSPISVSRTVAVTCGHGMHISCYKQYCRQMEITDIPCPLCRVSHNVLVPSPIPPENGGGLSLTEIDRAPIYTKYNSITQSCGTNNSKVLFNSLTSADVKDYSQMSEMVRQFKENGLVMNNIDHAENFCFIQSLSSIIAETIRMHEVTSRIKGNTGYSDFLGSIPSTAISLIKSLMQYRTGMMVPPNSSWNGLRIPDYSIKYANFWDGDLVFSGVFSEVISLFFQTEESFLALARLGYSKLFAITVYSLLKRVKSAGNFSFLQQNGKRHLPKDTINSLRDLCFTYCETFEGVENTDFIEDLYFAIERCMLPYFRQLIIFKDILTSSSFGDNSFQSIPSLESLEEELLNSEYPTSSDILCQKLSLPLLKELISGLGNRDMSKLGLENSVFNIIINAKIPKHLSDGILSLDYPGVIKLIDIPSDFNACLTRPKVSLHDFRICLVCGTILKMGSSQIPHHMGTCSSQTGIFFHPRLNSLDVYSHLTNLGTISANLPAPYLTEHGEVRTGSVGKASLNEMRYQYINKLWLNQGLHAFVTRAVFSGNGSQNFNFDRMDDDFDGNSESEEDEEDDMMFTDEIGW</sequence>
<dbReference type="Gene3D" id="2.10.110.30">
    <property type="match status" value="1"/>
</dbReference>
<comment type="catalytic activity">
    <reaction evidence="1 10">
        <text>S-ubiquitinyl-[E2 ubiquitin-conjugating enzyme]-L-cysteine + [acceptor protein]-L-lysine = [E2 ubiquitin-conjugating enzyme]-L-cysteine + N(6)-ubiquitinyl-[acceptor protein]-L-lysine.</text>
        <dbReference type="EC" id="2.3.2.27"/>
    </reaction>
</comment>
<dbReference type="SUPFAM" id="SSF54736">
    <property type="entry name" value="ClpS-like"/>
    <property type="match status" value="1"/>
</dbReference>
<dbReference type="Pfam" id="PF02617">
    <property type="entry name" value="ClpS"/>
    <property type="match status" value="1"/>
</dbReference>
<name>A0ABP0E7U1_9ASCO</name>
<evidence type="ECO:0000256" key="7">
    <source>
        <dbReference type="ARBA" id="ARBA00022833"/>
    </source>
</evidence>
<dbReference type="PROSITE" id="PS51157">
    <property type="entry name" value="ZF_UBR"/>
    <property type="match status" value="1"/>
</dbReference>
<dbReference type="Pfam" id="PF02207">
    <property type="entry name" value="zf-UBR"/>
    <property type="match status" value="1"/>
</dbReference>
<feature type="domain" description="UBR-type" evidence="12">
    <location>
        <begin position="98"/>
        <end position="171"/>
    </location>
</feature>
<evidence type="ECO:0000259" key="12">
    <source>
        <dbReference type="PROSITE" id="PS51157"/>
    </source>
</evidence>
<comment type="function">
    <text evidence="10">Ubiquitin ligase protein which is a component of the N-end rule pathway. Recognizes and binds to proteins bearing specific N-terminal residues that are destabilizing according to the N-end rule, leading to their ubiquitination and subsequent degradation.</text>
</comment>
<dbReference type="Gene3D" id="3.30.1390.10">
    <property type="match status" value="1"/>
</dbReference>
<dbReference type="InterPro" id="IPR003769">
    <property type="entry name" value="ClpS_core"/>
</dbReference>
<dbReference type="Proteomes" id="UP001497600">
    <property type="component" value="Chromosome A"/>
</dbReference>
<organism evidence="13 14">
    <name type="scientific">[Candida] anglica</name>
    <dbReference type="NCBI Taxonomy" id="148631"/>
    <lineage>
        <taxon>Eukaryota</taxon>
        <taxon>Fungi</taxon>
        <taxon>Dikarya</taxon>
        <taxon>Ascomycota</taxon>
        <taxon>Saccharomycotina</taxon>
        <taxon>Pichiomycetes</taxon>
        <taxon>Debaryomycetaceae</taxon>
        <taxon>Kurtzmaniella</taxon>
    </lineage>
</organism>
<evidence type="ECO:0000313" key="14">
    <source>
        <dbReference type="Proteomes" id="UP001497600"/>
    </source>
</evidence>
<proteinExistence type="inferred from homology"/>
<accession>A0ABP0E7U1</accession>
<keyword evidence="5 10" id="KW-0863">Zinc-finger</keyword>
<dbReference type="Pfam" id="PF22960">
    <property type="entry name" value="WHD_UBR1"/>
    <property type="match status" value="1"/>
</dbReference>
<evidence type="ECO:0000256" key="5">
    <source>
        <dbReference type="ARBA" id="ARBA00022771"/>
    </source>
</evidence>
<dbReference type="SMART" id="SM00396">
    <property type="entry name" value="ZnF_UBR1"/>
    <property type="match status" value="1"/>
</dbReference>
<dbReference type="PANTHER" id="PTHR21497">
    <property type="entry name" value="UBIQUITIN LIGASE E3 ALPHA-RELATED"/>
    <property type="match status" value="1"/>
</dbReference>
<dbReference type="InterPro" id="IPR039164">
    <property type="entry name" value="UBR1-like"/>
</dbReference>
<dbReference type="InterPro" id="IPR014719">
    <property type="entry name" value="Ribosomal_bL12_C/ClpS-like"/>
</dbReference>
<protein>
    <recommendedName>
        <fullName evidence="10">E3 ubiquitin-protein ligase</fullName>
        <ecNumber evidence="10">2.3.2.27</ecNumber>
    </recommendedName>
</protein>
<evidence type="ECO:0000256" key="3">
    <source>
        <dbReference type="ARBA" id="ARBA00022679"/>
    </source>
</evidence>
<evidence type="ECO:0000256" key="9">
    <source>
        <dbReference type="PROSITE-ProRule" id="PRU00508"/>
    </source>
</evidence>
<dbReference type="InterPro" id="IPR003126">
    <property type="entry name" value="Znf_UBR"/>
</dbReference>
<keyword evidence="7 10" id="KW-0862">Zinc</keyword>
<dbReference type="InterPro" id="IPR055194">
    <property type="entry name" value="UBR1-like_WH"/>
</dbReference>
<evidence type="ECO:0000313" key="13">
    <source>
        <dbReference type="EMBL" id="CAK7894086.1"/>
    </source>
</evidence>
<dbReference type="InterPro" id="IPR044046">
    <property type="entry name" value="E3_ligase_UBR-like_C"/>
</dbReference>
<feature type="compositionally biased region" description="Basic and acidic residues" evidence="11">
    <location>
        <begin position="1098"/>
        <end position="1109"/>
    </location>
</feature>
<feature type="region of interest" description="Disordered" evidence="11">
    <location>
        <begin position="1090"/>
        <end position="1109"/>
    </location>
</feature>
<evidence type="ECO:0000256" key="10">
    <source>
        <dbReference type="RuleBase" id="RU366018"/>
    </source>
</evidence>
<keyword evidence="4 10" id="KW-0479">Metal-binding</keyword>
<dbReference type="EMBL" id="OZ004253">
    <property type="protein sequence ID" value="CAK7894086.1"/>
    <property type="molecule type" value="Genomic_DNA"/>
</dbReference>
<gene>
    <name evidence="13" type="primary">UBR1</name>
    <name evidence="13" type="ORF">CAAN4_A10858</name>
</gene>
<comment type="pathway">
    <text evidence="2 10">Protein modification; protein ubiquitination.</text>
</comment>
<dbReference type="Pfam" id="PF18995">
    <property type="entry name" value="PRT6_C"/>
    <property type="match status" value="1"/>
</dbReference>
<keyword evidence="6 10" id="KW-0833">Ubl conjugation pathway</keyword>
<keyword evidence="3 10" id="KW-0808">Transferase</keyword>
<evidence type="ECO:0000256" key="6">
    <source>
        <dbReference type="ARBA" id="ARBA00022786"/>
    </source>
</evidence>
<reference evidence="13 14" key="1">
    <citation type="submission" date="2024-01" db="EMBL/GenBank/DDBJ databases">
        <authorList>
            <consortium name="Genoscope - CEA"/>
            <person name="William W."/>
        </authorList>
    </citation>
    <scope>NUCLEOTIDE SEQUENCE [LARGE SCALE GENOMIC DNA]</scope>
    <source>
        <strain evidence="13 14">29B2s-10</strain>
    </source>
</reference>
<evidence type="ECO:0000256" key="1">
    <source>
        <dbReference type="ARBA" id="ARBA00000900"/>
    </source>
</evidence>
<feature type="zinc finger region" description="UBR-type" evidence="9">
    <location>
        <begin position="98"/>
        <end position="171"/>
    </location>
</feature>
<feature type="region of interest" description="Disordered" evidence="11">
    <location>
        <begin position="1769"/>
        <end position="1794"/>
    </location>
</feature>